<dbReference type="Proteomes" id="UP000886876">
    <property type="component" value="Unassembled WGS sequence"/>
</dbReference>
<reference evidence="2" key="2">
    <citation type="journal article" date="2021" name="PeerJ">
        <title>Extensive microbial diversity within the chicken gut microbiome revealed by metagenomics and culture.</title>
        <authorList>
            <person name="Gilroy R."/>
            <person name="Ravi A."/>
            <person name="Getino M."/>
            <person name="Pursley I."/>
            <person name="Horton D.L."/>
            <person name="Alikhan N.F."/>
            <person name="Baker D."/>
            <person name="Gharbi K."/>
            <person name="Hall N."/>
            <person name="Watson M."/>
            <person name="Adriaenssens E.M."/>
            <person name="Foster-Nyarko E."/>
            <person name="Jarju S."/>
            <person name="Secka A."/>
            <person name="Antonio M."/>
            <person name="Oren A."/>
            <person name="Chaudhuri R.R."/>
            <person name="La Ragione R."/>
            <person name="Hildebrand F."/>
            <person name="Pallen M.J."/>
        </authorList>
    </citation>
    <scope>NUCLEOTIDE SEQUENCE</scope>
    <source>
        <strain evidence="2">ChiHecec3B27-6122</strain>
    </source>
</reference>
<comment type="caution">
    <text evidence="2">The sequence shown here is derived from an EMBL/GenBank/DDBJ whole genome shotgun (WGS) entry which is preliminary data.</text>
</comment>
<sequence>MDGMHYRLSSAFGGGNRLPVVPGQEDYVGRILEHEISKQLYDEFIERKAALGVTKNFEEIIDYFKVAPGETPAGFRVEYVFEGDGAVRADLVRDISYDKNGVKRPQKILFSADSANPYEVEPMKKLISNLTCNPAIIYNLFINNPKANVGGKYKTRDEVLKDIGDMLGPGCDISVELNDPFGSSESEILEEAARFRELLSKYRVVIKVPHTGPVNASNVSELMTGDKKFSKRYNEGATADFFRGHNLALMLQEHGYRVNFTLMFEPYQTALALQARPYFINSFIMFRHSQSMQMAGLMRAYEETGDPLFVEQLQKYMVENDYLSASEMNADRFAAYTRAREILRYRGFLDNPASDGLDGIRHNLNCLRQANLPDTRLIICNMQGENYYPYIDRLLMQPEYLDMADRVVITAGPELLAQFTSNAVVMQFHRRFMNAANGAK</sequence>
<dbReference type="SUPFAM" id="SSF51569">
    <property type="entry name" value="Aldolase"/>
    <property type="match status" value="1"/>
</dbReference>
<organism evidence="2 3">
    <name type="scientific">Candidatus Scatomorpha pullistercoris</name>
    <dbReference type="NCBI Taxonomy" id="2840929"/>
    <lineage>
        <taxon>Bacteria</taxon>
        <taxon>Bacillati</taxon>
        <taxon>Bacillota</taxon>
        <taxon>Clostridia</taxon>
        <taxon>Eubacteriales</taxon>
        <taxon>Candidatus Scatomorpha</taxon>
    </lineage>
</organism>
<dbReference type="InterPro" id="IPR001585">
    <property type="entry name" value="TAL/FSA"/>
</dbReference>
<accession>A0A9D1K7J7</accession>
<dbReference type="Pfam" id="PF00923">
    <property type="entry name" value="TAL_FSA"/>
    <property type="match status" value="1"/>
</dbReference>
<dbReference type="Gene3D" id="3.20.20.70">
    <property type="entry name" value="Aldolase class I"/>
    <property type="match status" value="1"/>
</dbReference>
<reference evidence="2" key="1">
    <citation type="submission" date="2020-10" db="EMBL/GenBank/DDBJ databases">
        <authorList>
            <person name="Gilroy R."/>
        </authorList>
    </citation>
    <scope>NUCLEOTIDE SEQUENCE</scope>
    <source>
        <strain evidence="2">ChiHecec3B27-6122</strain>
    </source>
</reference>
<protein>
    <submittedName>
        <fullName evidence="2">Transaldolase</fullName>
    </submittedName>
</protein>
<dbReference type="AlphaFoldDB" id="A0A9D1K7J7"/>
<keyword evidence="1" id="KW-0704">Schiff base</keyword>
<evidence type="ECO:0000313" key="3">
    <source>
        <dbReference type="Proteomes" id="UP000886876"/>
    </source>
</evidence>
<dbReference type="InterPro" id="IPR013785">
    <property type="entry name" value="Aldolase_TIM"/>
</dbReference>
<dbReference type="EMBL" id="DVJS01000010">
    <property type="protein sequence ID" value="HIS96414.1"/>
    <property type="molecule type" value="Genomic_DNA"/>
</dbReference>
<name>A0A9D1K7J7_9FIRM</name>
<evidence type="ECO:0000313" key="2">
    <source>
        <dbReference type="EMBL" id="HIS96414.1"/>
    </source>
</evidence>
<gene>
    <name evidence="2" type="ORF">IAD42_00395</name>
</gene>
<dbReference type="GO" id="GO:0005975">
    <property type="term" value="P:carbohydrate metabolic process"/>
    <property type="evidence" value="ECO:0007669"/>
    <property type="project" value="InterPro"/>
</dbReference>
<evidence type="ECO:0000256" key="1">
    <source>
        <dbReference type="ARBA" id="ARBA00023270"/>
    </source>
</evidence>
<proteinExistence type="predicted"/>